<gene>
    <name evidence="3" type="ORF">C5Y93_20765</name>
</gene>
<dbReference type="PANTHER" id="PTHR30093">
    <property type="entry name" value="GENERAL SECRETION PATHWAY PROTEIN G"/>
    <property type="match status" value="1"/>
</dbReference>
<feature type="transmembrane region" description="Helical" evidence="1">
    <location>
        <begin position="20"/>
        <end position="38"/>
    </location>
</feature>
<keyword evidence="1" id="KW-1133">Transmembrane helix</keyword>
<dbReference type="NCBIfam" id="TIGR04294">
    <property type="entry name" value="pre_pil_HX9DG"/>
    <property type="match status" value="1"/>
</dbReference>
<evidence type="ECO:0000313" key="4">
    <source>
        <dbReference type="Proteomes" id="UP000237819"/>
    </source>
</evidence>
<sequence length="311" mass="32950">MNASYSPSQPRRRGFTLVELLVVIAIIGVLIALLLPAVQQAREAARRMSCSNNLKQIGLSLHNYHDTYGKLPPGIVTSNQLCWSAMMLPFIEQGSLFDALGAAGAFNQPWEDIPAVTTTGVGSQPPLAQTPLSAFLCPSDPGGDLNKKLGGTGGVYFAKSNYIGVFSAYYNATDPVSTGSGGSDRPAVFTDNSATKFRDITDGLSNTIIVAERCSQGGPTASLWIGYHNDFGGSISGSIAQFQVRIRMERVSNDTDYVINGSTTYNPSSLHPGGAQFLRGDASVEFVPETIPLRTQAALGTMDGGEVIAAY</sequence>
<dbReference type="Gene3D" id="3.30.700.10">
    <property type="entry name" value="Glycoprotein, Type 4 Pilin"/>
    <property type="match status" value="1"/>
</dbReference>
<dbReference type="SUPFAM" id="SSF54523">
    <property type="entry name" value="Pili subunits"/>
    <property type="match status" value="1"/>
</dbReference>
<evidence type="ECO:0000259" key="2">
    <source>
        <dbReference type="Pfam" id="PF07596"/>
    </source>
</evidence>
<dbReference type="InterPro" id="IPR045584">
    <property type="entry name" value="Pilin-like"/>
</dbReference>
<dbReference type="Proteomes" id="UP000237819">
    <property type="component" value="Unassembled WGS sequence"/>
</dbReference>
<dbReference type="InterPro" id="IPR012902">
    <property type="entry name" value="N_methyl_site"/>
</dbReference>
<dbReference type="OrthoDB" id="247601at2"/>
<comment type="caution">
    <text evidence="3">The sequence shown here is derived from an EMBL/GenBank/DDBJ whole genome shotgun (WGS) entry which is preliminary data.</text>
</comment>
<evidence type="ECO:0000256" key="1">
    <source>
        <dbReference type="SAM" id="Phobius"/>
    </source>
</evidence>
<dbReference type="InterPro" id="IPR011453">
    <property type="entry name" value="DUF1559"/>
</dbReference>
<dbReference type="RefSeq" id="WP_105337376.1">
    <property type="nucleotide sequence ID" value="NZ_PUHZ01000021.1"/>
</dbReference>
<protein>
    <submittedName>
        <fullName evidence="3">Prepilin-type cleavage/methylation domain-containing protein</fullName>
    </submittedName>
</protein>
<dbReference type="InterPro" id="IPR027558">
    <property type="entry name" value="Pre_pil_HX9DG_C"/>
</dbReference>
<dbReference type="AlphaFoldDB" id="A0A2S8GHR7"/>
<dbReference type="Pfam" id="PF07963">
    <property type="entry name" value="N_methyl"/>
    <property type="match status" value="1"/>
</dbReference>
<dbReference type="PANTHER" id="PTHR30093:SF2">
    <property type="entry name" value="TYPE II SECRETION SYSTEM PROTEIN H"/>
    <property type="match status" value="1"/>
</dbReference>
<name>A0A2S8GHR7_9BACT</name>
<proteinExistence type="predicted"/>
<keyword evidence="1" id="KW-0472">Membrane</keyword>
<dbReference type="PROSITE" id="PS00409">
    <property type="entry name" value="PROKAR_NTER_METHYL"/>
    <property type="match status" value="1"/>
</dbReference>
<dbReference type="NCBIfam" id="TIGR02532">
    <property type="entry name" value="IV_pilin_GFxxxE"/>
    <property type="match status" value="1"/>
</dbReference>
<dbReference type="Pfam" id="PF07596">
    <property type="entry name" value="SBP_bac_10"/>
    <property type="match status" value="1"/>
</dbReference>
<evidence type="ECO:0000313" key="3">
    <source>
        <dbReference type="EMBL" id="PQO43976.1"/>
    </source>
</evidence>
<keyword evidence="1" id="KW-0812">Transmembrane</keyword>
<accession>A0A2S8GHR7</accession>
<organism evidence="3 4">
    <name type="scientific">Blastopirellula marina</name>
    <dbReference type="NCBI Taxonomy" id="124"/>
    <lineage>
        <taxon>Bacteria</taxon>
        <taxon>Pseudomonadati</taxon>
        <taxon>Planctomycetota</taxon>
        <taxon>Planctomycetia</taxon>
        <taxon>Pirellulales</taxon>
        <taxon>Pirellulaceae</taxon>
        <taxon>Blastopirellula</taxon>
    </lineage>
</organism>
<feature type="domain" description="DUF1559" evidence="2">
    <location>
        <begin position="39"/>
        <end position="292"/>
    </location>
</feature>
<reference evidence="3 4" key="1">
    <citation type="submission" date="2018-02" db="EMBL/GenBank/DDBJ databases">
        <title>Comparative genomes isolates from brazilian mangrove.</title>
        <authorList>
            <person name="Araujo J.E."/>
            <person name="Taketani R.G."/>
            <person name="Silva M.C.P."/>
            <person name="Loureco M.V."/>
            <person name="Andreote F.D."/>
        </authorList>
    </citation>
    <scope>NUCLEOTIDE SEQUENCE [LARGE SCALE GENOMIC DNA]</scope>
    <source>
        <strain evidence="3 4">Nap-Phe MGV</strain>
    </source>
</reference>
<dbReference type="EMBL" id="PUHZ01000021">
    <property type="protein sequence ID" value="PQO43976.1"/>
    <property type="molecule type" value="Genomic_DNA"/>
</dbReference>